<dbReference type="Gene3D" id="2.60.120.10">
    <property type="entry name" value="Jelly Rolls"/>
    <property type="match status" value="1"/>
</dbReference>
<dbReference type="SUPFAM" id="SSF46785">
    <property type="entry name" value="Winged helix' DNA-binding domain"/>
    <property type="match status" value="1"/>
</dbReference>
<dbReference type="GO" id="GO:0003677">
    <property type="term" value="F:DNA binding"/>
    <property type="evidence" value="ECO:0007669"/>
    <property type="project" value="UniProtKB-KW"/>
</dbReference>
<dbReference type="Pfam" id="PF13545">
    <property type="entry name" value="HTH_Crp_2"/>
    <property type="match status" value="1"/>
</dbReference>
<name>A0AAU8CZY7_9HYPH</name>
<dbReference type="SUPFAM" id="SSF51206">
    <property type="entry name" value="cAMP-binding domain-like"/>
    <property type="match status" value="1"/>
</dbReference>
<dbReference type="GO" id="GO:0006355">
    <property type="term" value="P:regulation of DNA-templated transcription"/>
    <property type="evidence" value="ECO:0007669"/>
    <property type="project" value="InterPro"/>
</dbReference>
<dbReference type="InterPro" id="IPR036390">
    <property type="entry name" value="WH_DNA-bd_sf"/>
</dbReference>
<feature type="compositionally biased region" description="Polar residues" evidence="4">
    <location>
        <begin position="234"/>
        <end position="247"/>
    </location>
</feature>
<gene>
    <name evidence="6" type="ORF">ABVK50_28550</name>
</gene>
<geneLocation type="plasmid" evidence="6">
    <name>pMk2240C</name>
</geneLocation>
<dbReference type="InterPro" id="IPR014710">
    <property type="entry name" value="RmlC-like_jellyroll"/>
</dbReference>
<dbReference type="InterPro" id="IPR012318">
    <property type="entry name" value="HTH_CRP"/>
</dbReference>
<accession>A0AAU8CZY7</accession>
<keyword evidence="1" id="KW-0805">Transcription regulation</keyword>
<evidence type="ECO:0000259" key="5">
    <source>
        <dbReference type="Pfam" id="PF13545"/>
    </source>
</evidence>
<dbReference type="AlphaFoldDB" id="A0AAU8CZY7"/>
<protein>
    <submittedName>
        <fullName evidence="6">Crp/Fnr family transcriptional regulator</fullName>
    </submittedName>
</protein>
<evidence type="ECO:0000256" key="3">
    <source>
        <dbReference type="ARBA" id="ARBA00023163"/>
    </source>
</evidence>
<dbReference type="InterPro" id="IPR018490">
    <property type="entry name" value="cNMP-bd_dom_sf"/>
</dbReference>
<evidence type="ECO:0000256" key="4">
    <source>
        <dbReference type="SAM" id="MobiDB-lite"/>
    </source>
</evidence>
<sequence>MSADDLAVLNPHLEPCSLPKNMYLERQRKPVEFAYFPEEGIASTVAKMRLGRDAEVGVIGYEGMIGTAIVMTDDRSPHDCYMQLAGRGHRIASAAFTAALTESSTLRPFLLRFTLSFSIQASYTALVNVRCSLEQRLSRWLLMCHDRVPGDTITITHEFLSIMLGVRRPGVTTAIHILEGKGLIRATRGNIVVRDRENLIALADGGYSEPKAEYERLIGRMSPMRDAEPRSKHVVSSVSARPTSSLR</sequence>
<evidence type="ECO:0000313" key="6">
    <source>
        <dbReference type="EMBL" id="XCG51897.1"/>
    </source>
</evidence>
<feature type="region of interest" description="Disordered" evidence="4">
    <location>
        <begin position="223"/>
        <end position="247"/>
    </location>
</feature>
<evidence type="ECO:0000256" key="2">
    <source>
        <dbReference type="ARBA" id="ARBA00023125"/>
    </source>
</evidence>
<dbReference type="EMBL" id="CP159254">
    <property type="protein sequence ID" value="XCG51897.1"/>
    <property type="molecule type" value="Genomic_DNA"/>
</dbReference>
<keyword evidence="6" id="KW-0614">Plasmid</keyword>
<dbReference type="RefSeq" id="WP_353646162.1">
    <property type="nucleotide sequence ID" value="NZ_CP159254.1"/>
</dbReference>
<keyword evidence="2" id="KW-0238">DNA-binding</keyword>
<organism evidence="6">
    <name type="scientific">Mesorhizobium sp. WSM2240</name>
    <dbReference type="NCBI Taxonomy" id="3228851"/>
    <lineage>
        <taxon>Bacteria</taxon>
        <taxon>Pseudomonadati</taxon>
        <taxon>Pseudomonadota</taxon>
        <taxon>Alphaproteobacteria</taxon>
        <taxon>Hyphomicrobiales</taxon>
        <taxon>Phyllobacteriaceae</taxon>
        <taxon>Mesorhizobium</taxon>
    </lineage>
</organism>
<keyword evidence="3" id="KW-0804">Transcription</keyword>
<reference evidence="6" key="1">
    <citation type="submission" date="2024-06" db="EMBL/GenBank/DDBJ databases">
        <title>Mesorhizobium karijinii sp. nov., a symbiont of the iconic Swainsona formosa from arid Australia.</title>
        <authorList>
            <person name="Hill Y.J."/>
            <person name="Watkin E.L.J."/>
            <person name="O'Hara G.W."/>
            <person name="Terpolilli J."/>
            <person name="Tye M.L."/>
            <person name="Kohlmeier M.G."/>
        </authorList>
    </citation>
    <scope>NUCLEOTIDE SEQUENCE</scope>
    <source>
        <strain evidence="6">WSM2240</strain>
        <plasmid evidence="6">pMk2240C</plasmid>
    </source>
</reference>
<evidence type="ECO:0000256" key="1">
    <source>
        <dbReference type="ARBA" id="ARBA00023015"/>
    </source>
</evidence>
<proteinExistence type="predicted"/>
<feature type="domain" description="HTH crp-type" evidence="5">
    <location>
        <begin position="135"/>
        <end position="201"/>
    </location>
</feature>